<keyword evidence="13" id="KW-1185">Reference proteome</keyword>
<dbReference type="Proteomes" id="UP000515152">
    <property type="component" value="Chromosome 21"/>
</dbReference>
<feature type="region of interest" description="Disordered" evidence="11">
    <location>
        <begin position="844"/>
        <end position="879"/>
    </location>
</feature>
<evidence type="ECO:0000256" key="8">
    <source>
        <dbReference type="ARBA" id="ARBA00022833"/>
    </source>
</evidence>
<dbReference type="OrthoDB" id="392925at2759"/>
<proteinExistence type="inferred from homology"/>
<feature type="compositionally biased region" description="Basic and acidic residues" evidence="11">
    <location>
        <begin position="497"/>
        <end position="512"/>
    </location>
</feature>
<dbReference type="GO" id="GO:0004521">
    <property type="term" value="F:RNA endonuclease activity"/>
    <property type="evidence" value="ECO:0007669"/>
    <property type="project" value="TreeGrafter"/>
</dbReference>
<dbReference type="Pfam" id="PF18561">
    <property type="entry name" value="Regnase_1_C"/>
    <property type="match status" value="1"/>
</dbReference>
<dbReference type="Pfam" id="PF18039">
    <property type="entry name" value="UBA_6"/>
    <property type="match status" value="1"/>
</dbReference>
<accession>A0A6P8EEB4</accession>
<feature type="region of interest" description="Disordered" evidence="11">
    <location>
        <begin position="33"/>
        <end position="127"/>
    </location>
</feature>
<sequence>MGLKDHLDDGTGHILDLRLDLDYLHVKATATVRPPSGADVHANMEPGPSEEAEGRLPVRTSLDSSSGIGSTSADSEESTDSEAEQISVRPGFPDLPPRSAHPQLCRSPCLDLESTSPPDDSVPENQDPAEALRTYRNKMEFALKLGYQEDLIRLVLSKLGPEALINDILGELVKLGSKSDGEQGGGQGSSQSRSSSMAPSSSSCSSAGSTTSSSGCGFSDSTESRQSDSPSQMDTLDDKDNLRPVVIDGSNVAMSHGNKEVFSCQGMQLAVDWFLERGHRDITVFVPAWRKEQSRPDALISDQDFLRRLEKDKILVFTPSRRVQGRRVVCYDDRFIVKLAYESDGIIVSNDNYRDLANEKPEWKKFIDERLLMYSFVNDKFMPPDDPLGRHGPSLENFLRKRPIIPEHKKQPCPYGKKCTYGHKCKFYHPERGTQPQRSVADELRASAKSCSAKAQIESGLVKSHSMPASQRPAEAKRTQAKRQSDPSVRALSYSDVEDRLTSRSPKLDPSHSKGSMMLPPAPGGPPMCHGHGQDLTREYPHLHALGKPQSGTALTSHYPTCESPDLSYCSLVRTYSGLRISVPPRSPERRMLPDSLTSDCSSDGSASCGSSTDSYGVMGPGGERSCMSSPDLLLDDGSLRCTHHLLSQQQQQQHHHHHHHHRGSTQYPPPLPPPQTPPQHHLHQGHVLTPVAVPGYHHHHHHHQPQQQSLTQHGYSFSHDEPSDSPLFSNHPRPYLSPQLQHQTVGARSSCPGDCPPLPSSSHPQSSPLARGLASTRADSVSDSRLYESSPHLARKALYMGQERLGGWDPYYLQPQPPPPQPCYEPFTFQGVLESREQAWRAPWGRGTSQPPPPHPNHVPLPPPLGSQSPEPPPVSRHQEVRQKVFNNLCNIFPMELVRLVMGRYPHVTDAQQLAAAILAEKTQTGAY</sequence>
<dbReference type="GeneID" id="105911653"/>
<evidence type="ECO:0000256" key="4">
    <source>
        <dbReference type="ARBA" id="ARBA00022723"/>
    </source>
</evidence>
<dbReference type="GeneTree" id="ENSGT00940000159316"/>
<dbReference type="GO" id="GO:0003729">
    <property type="term" value="F:mRNA binding"/>
    <property type="evidence" value="ECO:0007669"/>
    <property type="project" value="TreeGrafter"/>
</dbReference>
<keyword evidence="3" id="KW-0540">Nuclease</keyword>
<dbReference type="InterPro" id="IPR051101">
    <property type="entry name" value="ZC3H12/N4BP1_RNase_Reg"/>
</dbReference>
<feature type="compositionally biased region" description="Polar residues" evidence="11">
    <location>
        <begin position="739"/>
        <end position="748"/>
    </location>
</feature>
<dbReference type="RefSeq" id="XP_031414298.1">
    <property type="nucleotide sequence ID" value="XM_031558438.2"/>
</dbReference>
<comment type="similarity">
    <text evidence="2">Belongs to the ZC3H12 family.</text>
</comment>
<keyword evidence="6 10" id="KW-0863">Zinc-finger</keyword>
<feature type="domain" description="C3H1-type" evidence="12">
    <location>
        <begin position="407"/>
        <end position="432"/>
    </location>
</feature>
<evidence type="ECO:0000256" key="9">
    <source>
        <dbReference type="ARBA" id="ARBA00022842"/>
    </source>
</evidence>
<dbReference type="FunFam" id="3.40.50.11980:FF:000001">
    <property type="entry name" value="ZC3H12A isoform 1"/>
    <property type="match status" value="1"/>
</dbReference>
<keyword evidence="7" id="KW-0378">Hydrolase</keyword>
<protein>
    <submittedName>
        <fullName evidence="14 15">Probable ribonuclease ZC3H12C</fullName>
    </submittedName>
</protein>
<dbReference type="InterPro" id="IPR000571">
    <property type="entry name" value="Znf_CCCH"/>
</dbReference>
<dbReference type="PROSITE" id="PS50103">
    <property type="entry name" value="ZF_C3H1"/>
    <property type="match status" value="1"/>
</dbReference>
<evidence type="ECO:0000313" key="14">
    <source>
        <dbReference type="RefSeq" id="XP_031414297.1"/>
    </source>
</evidence>
<feature type="region of interest" description="Disordered" evidence="11">
    <location>
        <begin position="178"/>
        <end position="242"/>
    </location>
</feature>
<gene>
    <name evidence="14 15" type="primary">LOC105911653</name>
</gene>
<evidence type="ECO:0000256" key="5">
    <source>
        <dbReference type="ARBA" id="ARBA00022759"/>
    </source>
</evidence>
<dbReference type="GO" id="GO:0016787">
    <property type="term" value="F:hydrolase activity"/>
    <property type="evidence" value="ECO:0007669"/>
    <property type="project" value="UniProtKB-KW"/>
</dbReference>
<evidence type="ECO:0000256" key="6">
    <source>
        <dbReference type="ARBA" id="ARBA00022771"/>
    </source>
</evidence>
<feature type="region of interest" description="Disordered" evidence="11">
    <location>
        <begin position="583"/>
        <end position="631"/>
    </location>
</feature>
<evidence type="ECO:0000256" key="7">
    <source>
        <dbReference type="ARBA" id="ARBA00022801"/>
    </source>
</evidence>
<dbReference type="PANTHER" id="PTHR12876:SF36">
    <property type="entry name" value="RIBONUCLEASE ZC3H12C-RELATED"/>
    <property type="match status" value="1"/>
</dbReference>
<evidence type="ECO:0000256" key="11">
    <source>
        <dbReference type="SAM" id="MobiDB-lite"/>
    </source>
</evidence>
<dbReference type="GO" id="GO:0005634">
    <property type="term" value="C:nucleus"/>
    <property type="evidence" value="ECO:0007669"/>
    <property type="project" value="TreeGrafter"/>
</dbReference>
<reference evidence="14 15" key="1">
    <citation type="submission" date="2025-04" db="UniProtKB">
        <authorList>
            <consortium name="RefSeq"/>
        </authorList>
    </citation>
    <scope>IDENTIFICATION</scope>
</reference>
<feature type="region of interest" description="Disordered" evidence="11">
    <location>
        <begin position="697"/>
        <end position="789"/>
    </location>
</feature>
<feature type="region of interest" description="Disordered" evidence="11">
    <location>
        <begin position="647"/>
        <end position="683"/>
    </location>
</feature>
<dbReference type="KEGG" id="char:105911653"/>
<feature type="compositionally biased region" description="Low complexity" evidence="11">
    <location>
        <begin position="189"/>
        <end position="221"/>
    </location>
</feature>
<dbReference type="PANTHER" id="PTHR12876">
    <property type="entry name" value="N4BP1-RELATED"/>
    <property type="match status" value="1"/>
</dbReference>
<evidence type="ECO:0000259" key="12">
    <source>
        <dbReference type="PROSITE" id="PS50103"/>
    </source>
</evidence>
<organism evidence="13 15">
    <name type="scientific">Clupea harengus</name>
    <name type="common">Atlantic herring</name>
    <dbReference type="NCBI Taxonomy" id="7950"/>
    <lineage>
        <taxon>Eukaryota</taxon>
        <taxon>Metazoa</taxon>
        <taxon>Chordata</taxon>
        <taxon>Craniata</taxon>
        <taxon>Vertebrata</taxon>
        <taxon>Euteleostomi</taxon>
        <taxon>Actinopterygii</taxon>
        <taxon>Neopterygii</taxon>
        <taxon>Teleostei</taxon>
        <taxon>Clupei</taxon>
        <taxon>Clupeiformes</taxon>
        <taxon>Clupeoidei</taxon>
        <taxon>Clupeidae</taxon>
        <taxon>Clupea</taxon>
    </lineage>
</organism>
<dbReference type="GO" id="GO:0008270">
    <property type="term" value="F:zinc ion binding"/>
    <property type="evidence" value="ECO:0007669"/>
    <property type="project" value="UniProtKB-KW"/>
</dbReference>
<feature type="compositionally biased region" description="Low complexity" evidence="11">
    <location>
        <begin position="60"/>
        <end position="73"/>
    </location>
</feature>
<feature type="compositionally biased region" description="Basic residues" evidence="11">
    <location>
        <begin position="654"/>
        <end position="664"/>
    </location>
</feature>
<feature type="compositionally biased region" description="Pro residues" evidence="11">
    <location>
        <begin position="668"/>
        <end position="678"/>
    </location>
</feature>
<dbReference type="GO" id="GO:0036464">
    <property type="term" value="C:cytoplasmic ribonucleoprotein granule"/>
    <property type="evidence" value="ECO:0007669"/>
    <property type="project" value="TreeGrafter"/>
</dbReference>
<dbReference type="AlphaFoldDB" id="A0A6P8EEB4"/>
<feature type="compositionally biased region" description="Low complexity" evidence="11">
    <location>
        <begin position="595"/>
        <end position="615"/>
    </location>
</feature>
<feature type="compositionally biased region" description="Acidic residues" evidence="11">
    <location>
        <begin position="74"/>
        <end position="83"/>
    </location>
</feature>
<keyword evidence="5" id="KW-0255">Endonuclease</keyword>
<evidence type="ECO:0000313" key="15">
    <source>
        <dbReference type="RefSeq" id="XP_031414298.1"/>
    </source>
</evidence>
<dbReference type="InterPro" id="IPR040546">
    <property type="entry name" value="Rege-1_UBA-like"/>
</dbReference>
<evidence type="ECO:0000256" key="10">
    <source>
        <dbReference type="PROSITE-ProRule" id="PRU00723"/>
    </source>
</evidence>
<dbReference type="InterPro" id="IPR040757">
    <property type="entry name" value="Regnase_1/ZC3H12_C"/>
</dbReference>
<keyword evidence="9" id="KW-0460">Magnesium</keyword>
<dbReference type="Pfam" id="PF11977">
    <property type="entry name" value="RNase_Zc3h12a"/>
    <property type="match status" value="1"/>
</dbReference>
<comment type="cofactor">
    <cofactor evidence="1">
        <name>Mg(2+)</name>
        <dbReference type="ChEBI" id="CHEBI:18420"/>
    </cofactor>
</comment>
<keyword evidence="4 10" id="KW-0479">Metal-binding</keyword>
<evidence type="ECO:0000256" key="3">
    <source>
        <dbReference type="ARBA" id="ARBA00022722"/>
    </source>
</evidence>
<keyword evidence="8 10" id="KW-0862">Zinc</keyword>
<feature type="zinc finger region" description="C3H1-type" evidence="10">
    <location>
        <begin position="407"/>
        <end position="432"/>
    </location>
</feature>
<evidence type="ECO:0000256" key="1">
    <source>
        <dbReference type="ARBA" id="ARBA00001946"/>
    </source>
</evidence>
<dbReference type="CDD" id="cd18729">
    <property type="entry name" value="PIN_Zc3h12-like"/>
    <property type="match status" value="1"/>
</dbReference>
<feature type="compositionally biased region" description="Pro residues" evidence="11">
    <location>
        <begin position="851"/>
        <end position="876"/>
    </location>
</feature>
<dbReference type="InterPro" id="IPR021869">
    <property type="entry name" value="RNase_Zc3h12_NYN"/>
</dbReference>
<evidence type="ECO:0000313" key="13">
    <source>
        <dbReference type="Proteomes" id="UP000515152"/>
    </source>
</evidence>
<dbReference type="Gene3D" id="3.40.50.11980">
    <property type="match status" value="1"/>
</dbReference>
<evidence type="ECO:0000256" key="2">
    <source>
        <dbReference type="ARBA" id="ARBA00010922"/>
    </source>
</evidence>
<feature type="region of interest" description="Disordered" evidence="11">
    <location>
        <begin position="457"/>
        <end position="524"/>
    </location>
</feature>
<name>A0A6P8EEB4_CLUHA</name>
<dbReference type="RefSeq" id="XP_031414297.1">
    <property type="nucleotide sequence ID" value="XM_031558437.1"/>
</dbReference>